<evidence type="ECO:0000313" key="1">
    <source>
        <dbReference type="Ensembl" id="ENSCINP00000032702.1"/>
    </source>
</evidence>
<reference evidence="1" key="3">
    <citation type="submission" date="2025-08" db="UniProtKB">
        <authorList>
            <consortium name="Ensembl"/>
        </authorList>
    </citation>
    <scope>IDENTIFICATION</scope>
</reference>
<dbReference type="Ensembl" id="ENSCINT00000031959.1">
    <property type="protein sequence ID" value="ENSCINP00000032702.1"/>
    <property type="gene ID" value="ENSCING00000023526.1"/>
</dbReference>
<dbReference type="AlphaFoldDB" id="H2XSR8"/>
<reference evidence="1" key="4">
    <citation type="submission" date="2025-09" db="UniProtKB">
        <authorList>
            <consortium name="Ensembl"/>
        </authorList>
    </citation>
    <scope>IDENTIFICATION</scope>
</reference>
<dbReference type="RefSeq" id="XP_002127088.1">
    <property type="nucleotide sequence ID" value="XM_002127052.5"/>
</dbReference>
<dbReference type="OrthoDB" id="10300527at2759"/>
<proteinExistence type="predicted"/>
<dbReference type="InParanoid" id="H2XSR8"/>
<dbReference type="HOGENOM" id="CLU_2305044_0_0_1"/>
<protein>
    <submittedName>
        <fullName evidence="1">Uncharacterized LOC100181472</fullName>
    </submittedName>
</protein>
<accession>H2XSR8</accession>
<reference evidence="2" key="1">
    <citation type="journal article" date="2002" name="Science">
        <title>The draft genome of Ciona intestinalis: insights into chordate and vertebrate origins.</title>
        <authorList>
            <person name="Dehal P."/>
            <person name="Satou Y."/>
            <person name="Campbell R.K."/>
            <person name="Chapman J."/>
            <person name="Degnan B."/>
            <person name="De Tomaso A."/>
            <person name="Davidson B."/>
            <person name="Di Gregorio A."/>
            <person name="Gelpke M."/>
            <person name="Goodstein D.M."/>
            <person name="Harafuji N."/>
            <person name="Hastings K.E."/>
            <person name="Ho I."/>
            <person name="Hotta K."/>
            <person name="Huang W."/>
            <person name="Kawashima T."/>
            <person name="Lemaire P."/>
            <person name="Martinez D."/>
            <person name="Meinertzhagen I.A."/>
            <person name="Necula S."/>
            <person name="Nonaka M."/>
            <person name="Putnam N."/>
            <person name="Rash S."/>
            <person name="Saiga H."/>
            <person name="Satake M."/>
            <person name="Terry A."/>
            <person name="Yamada L."/>
            <person name="Wang H.G."/>
            <person name="Awazu S."/>
            <person name="Azumi K."/>
            <person name="Boore J."/>
            <person name="Branno M."/>
            <person name="Chin-Bow S."/>
            <person name="DeSantis R."/>
            <person name="Doyle S."/>
            <person name="Francino P."/>
            <person name="Keys D.N."/>
            <person name="Haga S."/>
            <person name="Hayashi H."/>
            <person name="Hino K."/>
            <person name="Imai K.S."/>
            <person name="Inaba K."/>
            <person name="Kano S."/>
            <person name="Kobayashi K."/>
            <person name="Kobayashi M."/>
            <person name="Lee B.I."/>
            <person name="Makabe K.W."/>
            <person name="Manohar C."/>
            <person name="Matassi G."/>
            <person name="Medina M."/>
            <person name="Mochizuki Y."/>
            <person name="Mount S."/>
            <person name="Morishita T."/>
            <person name="Miura S."/>
            <person name="Nakayama A."/>
            <person name="Nishizaka S."/>
            <person name="Nomoto H."/>
            <person name="Ohta F."/>
            <person name="Oishi K."/>
            <person name="Rigoutsos I."/>
            <person name="Sano M."/>
            <person name="Sasaki A."/>
            <person name="Sasakura Y."/>
            <person name="Shoguchi E."/>
            <person name="Shin-i T."/>
            <person name="Spagnuolo A."/>
            <person name="Stainier D."/>
            <person name="Suzuki M.M."/>
            <person name="Tassy O."/>
            <person name="Takatori N."/>
            <person name="Tokuoka M."/>
            <person name="Yagi K."/>
            <person name="Yoshizaki F."/>
            <person name="Wada S."/>
            <person name="Zhang C."/>
            <person name="Hyatt P.D."/>
            <person name="Larimer F."/>
            <person name="Detter C."/>
            <person name="Doggett N."/>
            <person name="Glavina T."/>
            <person name="Hawkins T."/>
            <person name="Richardson P."/>
            <person name="Lucas S."/>
            <person name="Kohara Y."/>
            <person name="Levine M."/>
            <person name="Satoh N."/>
            <person name="Rokhsar D.S."/>
        </authorList>
    </citation>
    <scope>NUCLEOTIDE SEQUENCE [LARGE SCALE GENOMIC DNA]</scope>
</reference>
<evidence type="ECO:0000313" key="2">
    <source>
        <dbReference type="Proteomes" id="UP000008144"/>
    </source>
</evidence>
<dbReference type="Proteomes" id="UP000008144">
    <property type="component" value="Chromosome 1"/>
</dbReference>
<dbReference type="GeneID" id="100181472"/>
<name>H2XSR8_CIOIN</name>
<reference evidence="1" key="2">
    <citation type="journal article" date="2008" name="Genome Biol.">
        <title>Improved genome assembly and evidence-based global gene model set for the chordate Ciona intestinalis: new insight into intron and operon populations.</title>
        <authorList>
            <person name="Satou Y."/>
            <person name="Mineta K."/>
            <person name="Ogasawara M."/>
            <person name="Sasakura Y."/>
            <person name="Shoguchi E."/>
            <person name="Ueno K."/>
            <person name="Yamada L."/>
            <person name="Matsumoto J."/>
            <person name="Wasserscheid J."/>
            <person name="Dewar K."/>
            <person name="Wiley G.B."/>
            <person name="Macmil S.L."/>
            <person name="Roe B.A."/>
            <person name="Zeller R.W."/>
            <person name="Hastings K.E."/>
            <person name="Lemaire P."/>
            <person name="Lindquist E."/>
            <person name="Endo T."/>
            <person name="Hotta K."/>
            <person name="Inaba K."/>
        </authorList>
    </citation>
    <scope>NUCLEOTIDE SEQUENCE [LARGE SCALE GENOMIC DNA]</scope>
    <source>
        <strain evidence="1">wild type</strain>
    </source>
</reference>
<accession>A0A1W2WG67</accession>
<organism evidence="1 2">
    <name type="scientific">Ciona intestinalis</name>
    <name type="common">Transparent sea squirt</name>
    <name type="synonym">Ascidia intestinalis</name>
    <dbReference type="NCBI Taxonomy" id="7719"/>
    <lineage>
        <taxon>Eukaryota</taxon>
        <taxon>Metazoa</taxon>
        <taxon>Chordata</taxon>
        <taxon>Tunicata</taxon>
        <taxon>Ascidiacea</taxon>
        <taxon>Phlebobranchia</taxon>
        <taxon>Cionidae</taxon>
        <taxon>Ciona</taxon>
    </lineage>
</organism>
<sequence>MASAYREGANCSEEGFQRFLDSIQARGVMYGSKEHSRDRLHDQVISRALNEFERYWKYIPGGYDRLSWTMKIQINPFWESDYYDRMDYMLLNAPKLYQPY</sequence>
<dbReference type="EMBL" id="EAAA01000259">
    <property type="status" value="NOT_ANNOTATED_CDS"/>
    <property type="molecule type" value="Genomic_DNA"/>
</dbReference>
<gene>
    <name evidence="1" type="primary">LOC100181472</name>
</gene>
<dbReference type="KEGG" id="cin:100181472"/>
<keyword evidence="2" id="KW-1185">Reference proteome</keyword>